<evidence type="ECO:0000313" key="2">
    <source>
        <dbReference type="EMBL" id="AFZ47584.1"/>
    </source>
</evidence>
<feature type="region of interest" description="Disordered" evidence="1">
    <location>
        <begin position="90"/>
        <end position="233"/>
    </location>
</feature>
<evidence type="ECO:0000256" key="1">
    <source>
        <dbReference type="SAM" id="MobiDB-lite"/>
    </source>
</evidence>
<proteinExistence type="predicted"/>
<feature type="compositionally biased region" description="Polar residues" evidence="1">
    <location>
        <begin position="146"/>
        <end position="163"/>
    </location>
</feature>
<feature type="compositionally biased region" description="Basic and acidic residues" evidence="1">
    <location>
        <begin position="113"/>
        <end position="131"/>
    </location>
</feature>
<dbReference type="AlphaFoldDB" id="K9YL29"/>
<name>K9YL29_CYASC</name>
<feature type="compositionally biased region" description="Basic and acidic residues" evidence="1">
    <location>
        <begin position="193"/>
        <end position="221"/>
    </location>
</feature>
<dbReference type="Proteomes" id="UP000010483">
    <property type="component" value="Chromosome"/>
</dbReference>
<reference evidence="3" key="1">
    <citation type="journal article" date="2013" name="Proc. Natl. Acad. Sci. U.S.A.">
        <title>Improving the coverage of the cyanobacterial phylum using diversity-driven genome sequencing.</title>
        <authorList>
            <person name="Shih P.M."/>
            <person name="Wu D."/>
            <person name="Latifi A."/>
            <person name="Axen S.D."/>
            <person name="Fewer D.P."/>
            <person name="Talla E."/>
            <person name="Calteau A."/>
            <person name="Cai F."/>
            <person name="Tandeau de Marsac N."/>
            <person name="Rippka R."/>
            <person name="Herdman M."/>
            <person name="Sivonen K."/>
            <person name="Coursin T."/>
            <person name="Laurent T."/>
            <person name="Goodwin L."/>
            <person name="Nolan M."/>
            <person name="Davenport K.W."/>
            <person name="Han C.S."/>
            <person name="Rubin E.M."/>
            <person name="Eisen J.A."/>
            <person name="Woyke T."/>
            <person name="Gugger M."/>
            <person name="Kerfeld C.A."/>
        </authorList>
    </citation>
    <scope>NUCLEOTIDE SEQUENCE [LARGE SCALE GENOMIC DNA]</scope>
    <source>
        <strain evidence="3">ATCC 29140 / PCC 7202</strain>
    </source>
</reference>
<protein>
    <submittedName>
        <fullName evidence="2">Uncharacterized protein</fullName>
    </submittedName>
</protein>
<dbReference type="EMBL" id="CP003940">
    <property type="protein sequence ID" value="AFZ47584.1"/>
    <property type="molecule type" value="Genomic_DNA"/>
</dbReference>
<feature type="compositionally biased region" description="Basic and acidic residues" evidence="1">
    <location>
        <begin position="90"/>
        <end position="101"/>
    </location>
</feature>
<dbReference type="STRING" id="292563.Cyast_1623"/>
<dbReference type="KEGG" id="csn:Cyast_1623"/>
<keyword evidence="3" id="KW-1185">Reference proteome</keyword>
<sequence length="472" mass="53050">MEVVMADLITAVIEALSESASQGLGDLVSQKMNAGNDSQDISSIQCHSTQCHYPQGNASGYNHWDGDFFDGVPNPDSSLLFNNPLDHGFIDDKTPVDHDDNTGNLKGQGIEPRQPEKSPTKEQTPVDRAESSEDINSPESDYVSDQEINQNDRANIEQGNSMEQKLPEDEPQPTDRAKADHRDDFSMDPEPSPDDRADSSEPNQAKKEKKASIESRIEVREVTNSQDPPLPPLKRFGFQKFTKITMPIGGPFSVESGFTLGTNENLRELGVAIIWLMNKSSVSDNLVKDSVTINGRFGTTLRYPNQQRGGQVSLDSRLLAKFKKEAPNILGKAGSGMNFDFSNSILSQNNENLFPLHNRLRARLTISPWLEQQFQSFNIYSKEVTPFARMTGSLRGELLTNSDFNPRNIEFNIRKTLEGNFGARIIDPKGKRSNPVEISVRYRQHHLTRMQYMQEDQYSRERSLLLIIEVPF</sequence>
<accession>K9YL29</accession>
<feature type="compositionally biased region" description="Basic and acidic residues" evidence="1">
    <location>
        <begin position="165"/>
        <end position="185"/>
    </location>
</feature>
<organism evidence="2 3">
    <name type="scientific">Cyanobacterium stanieri (strain ATCC 29140 / PCC 7202)</name>
    <dbReference type="NCBI Taxonomy" id="292563"/>
    <lineage>
        <taxon>Bacteria</taxon>
        <taxon>Bacillati</taxon>
        <taxon>Cyanobacteriota</taxon>
        <taxon>Cyanophyceae</taxon>
        <taxon>Oscillatoriophycideae</taxon>
        <taxon>Chroococcales</taxon>
        <taxon>Geminocystaceae</taxon>
        <taxon>Cyanobacterium</taxon>
    </lineage>
</organism>
<dbReference type="HOGENOM" id="CLU_578371_0_0_3"/>
<evidence type="ECO:0000313" key="3">
    <source>
        <dbReference type="Proteomes" id="UP000010483"/>
    </source>
</evidence>
<dbReference type="BioCyc" id="CSTA292563:G1353-1633-MONOMER"/>
<gene>
    <name evidence="2" type="ordered locus">Cyast_1623</name>
</gene>